<dbReference type="SUPFAM" id="SSF53850">
    <property type="entry name" value="Periplasmic binding protein-like II"/>
    <property type="match status" value="1"/>
</dbReference>
<dbReference type="InterPro" id="IPR006059">
    <property type="entry name" value="SBP"/>
</dbReference>
<evidence type="ECO:0000313" key="3">
    <source>
        <dbReference type="Proteomes" id="UP000095544"/>
    </source>
</evidence>
<feature type="chain" id="PRO_5038806377" evidence="1">
    <location>
        <begin position="19"/>
        <end position="426"/>
    </location>
</feature>
<dbReference type="Proteomes" id="UP000095544">
    <property type="component" value="Unassembled WGS sequence"/>
</dbReference>
<evidence type="ECO:0000313" key="2">
    <source>
        <dbReference type="EMBL" id="CUN72645.1"/>
    </source>
</evidence>
<name>A0A173ZBT9_9FIRM</name>
<dbReference type="PANTHER" id="PTHR43649">
    <property type="entry name" value="ARABINOSE-BINDING PROTEIN-RELATED"/>
    <property type="match status" value="1"/>
</dbReference>
<dbReference type="Pfam" id="PF13416">
    <property type="entry name" value="SBP_bac_8"/>
    <property type="match status" value="1"/>
</dbReference>
<dbReference type="AlphaFoldDB" id="A0A173ZBT9"/>
<dbReference type="Gene3D" id="3.40.190.10">
    <property type="entry name" value="Periplasmic binding protein-like II"/>
    <property type="match status" value="1"/>
</dbReference>
<dbReference type="PANTHER" id="PTHR43649:SF12">
    <property type="entry name" value="DIACETYLCHITOBIOSE BINDING PROTEIN DASA"/>
    <property type="match status" value="1"/>
</dbReference>
<protein>
    <submittedName>
        <fullName evidence="2">Maltodextrin-binding protein mdxE</fullName>
    </submittedName>
</protein>
<feature type="signal peptide" evidence="1">
    <location>
        <begin position="1"/>
        <end position="18"/>
    </location>
</feature>
<dbReference type="PROSITE" id="PS51257">
    <property type="entry name" value="PROKAR_LIPOPROTEIN"/>
    <property type="match status" value="1"/>
</dbReference>
<dbReference type="RefSeq" id="WP_055150366.1">
    <property type="nucleotide sequence ID" value="NZ_CYZU01000002.1"/>
</dbReference>
<sequence>MKKLVSILLTIMMIGTLAAGCGKSSEDTKSSDGEKVKLTFWAGLTGDDQQAMADMVKQFNSEQDKIEVDFYSVTWGEIFTKLSAASNTESGPDVMLMHPTDLSTYAGKDMIVPLDDLIKTMDVNQEDYSDVIWKGNQVDGQQYGIPLDFHCMSMFINLDSFEAAGLTAEDAKVTSVDEFNALCEKLKTDDQYAVGLGSNYAHTYRYWYGLLGQAGGSFLDEDMTKAEFNSEAGAKALDFLADWVAKGYAPEAEADIDADWLGGTTAMVIEGPWFTPSAMASDLNFTTVPFPQVLGENSVWGSSHTITVPKYDKRSDEETEATQEFIGWVVENSFNWAAQSGQIPANQKVRDSEEYKALEMYQYAQAFIDQAEYVKYEPLCPGTSEFGADNELSPVANAVYSVISKEKDSVSALDEAAESVDKILGN</sequence>
<dbReference type="STRING" id="39482.ERS852491_00355"/>
<reference evidence="2 3" key="1">
    <citation type="submission" date="2015-09" db="EMBL/GenBank/DDBJ databases">
        <authorList>
            <consortium name="Pathogen Informatics"/>
        </authorList>
    </citation>
    <scope>NUCLEOTIDE SEQUENCE [LARGE SCALE GENOMIC DNA]</scope>
    <source>
        <strain evidence="2 3">2789STDY5834876</strain>
    </source>
</reference>
<evidence type="ECO:0000256" key="1">
    <source>
        <dbReference type="SAM" id="SignalP"/>
    </source>
</evidence>
<proteinExistence type="predicted"/>
<organism evidence="2 3">
    <name type="scientific">Faecalicatena contorta</name>
    <dbReference type="NCBI Taxonomy" id="39482"/>
    <lineage>
        <taxon>Bacteria</taxon>
        <taxon>Bacillati</taxon>
        <taxon>Bacillota</taxon>
        <taxon>Clostridia</taxon>
        <taxon>Lachnospirales</taxon>
        <taxon>Lachnospiraceae</taxon>
        <taxon>Faecalicatena</taxon>
    </lineage>
</organism>
<dbReference type="InterPro" id="IPR050490">
    <property type="entry name" value="Bact_solute-bd_prot1"/>
</dbReference>
<dbReference type="CDD" id="cd14748">
    <property type="entry name" value="PBP2_UgpB"/>
    <property type="match status" value="1"/>
</dbReference>
<gene>
    <name evidence="2" type="primary">mdxE_1</name>
    <name evidence="2" type="ORF">ERS852491_00355</name>
</gene>
<accession>A0A173ZBT9</accession>
<dbReference type="EMBL" id="CYZU01000002">
    <property type="protein sequence ID" value="CUN72645.1"/>
    <property type="molecule type" value="Genomic_DNA"/>
</dbReference>
<dbReference type="OrthoDB" id="383712at2"/>
<keyword evidence="1" id="KW-0732">Signal</keyword>